<name>A0AAD6RTK9_9ROSI</name>
<feature type="domain" description="RING-type" evidence="3">
    <location>
        <begin position="100"/>
        <end position="142"/>
    </location>
</feature>
<dbReference type="GO" id="GO:0016567">
    <property type="term" value="P:protein ubiquitination"/>
    <property type="evidence" value="ECO:0007669"/>
    <property type="project" value="TreeGrafter"/>
</dbReference>
<keyword evidence="2" id="KW-1133">Transmembrane helix</keyword>
<dbReference type="Gene3D" id="3.30.40.10">
    <property type="entry name" value="Zinc/RING finger domain, C3HC4 (zinc finger)"/>
    <property type="match status" value="1"/>
</dbReference>
<keyword evidence="1" id="KW-0863">Zinc-finger</keyword>
<keyword evidence="1" id="KW-0479">Metal-binding</keyword>
<dbReference type="Proteomes" id="UP001164929">
    <property type="component" value="Chromosome 1"/>
</dbReference>
<dbReference type="PROSITE" id="PS50089">
    <property type="entry name" value="ZF_RING_2"/>
    <property type="match status" value="1"/>
</dbReference>
<evidence type="ECO:0000256" key="2">
    <source>
        <dbReference type="SAM" id="Phobius"/>
    </source>
</evidence>
<dbReference type="EMBL" id="JAQIZT010000001">
    <property type="protein sequence ID" value="KAJ7014718.1"/>
    <property type="molecule type" value="Genomic_DNA"/>
</dbReference>
<evidence type="ECO:0000313" key="5">
    <source>
        <dbReference type="Proteomes" id="UP001164929"/>
    </source>
</evidence>
<keyword evidence="1" id="KW-0862">Zinc</keyword>
<reference evidence="4 5" key="1">
    <citation type="journal article" date="2023" name="Mol. Ecol. Resour.">
        <title>Chromosome-level genome assembly of a triploid poplar Populus alba 'Berolinensis'.</title>
        <authorList>
            <person name="Chen S."/>
            <person name="Yu Y."/>
            <person name="Wang X."/>
            <person name="Wang S."/>
            <person name="Zhang T."/>
            <person name="Zhou Y."/>
            <person name="He R."/>
            <person name="Meng N."/>
            <person name="Wang Y."/>
            <person name="Liu W."/>
            <person name="Liu Z."/>
            <person name="Liu J."/>
            <person name="Guo Q."/>
            <person name="Huang H."/>
            <person name="Sederoff R.R."/>
            <person name="Wang G."/>
            <person name="Qu G."/>
            <person name="Chen S."/>
        </authorList>
    </citation>
    <scope>NUCLEOTIDE SEQUENCE [LARGE SCALE GENOMIC DNA]</scope>
    <source>
        <strain evidence="4">SC-2020</strain>
    </source>
</reference>
<comment type="caution">
    <text evidence="4">The sequence shown here is derived from an EMBL/GenBank/DDBJ whole genome shotgun (WGS) entry which is preliminary data.</text>
</comment>
<dbReference type="PANTHER" id="PTHR45676:SF84">
    <property type="entry name" value="RING-TYPE DOMAIN-CONTAINING PROTEIN"/>
    <property type="match status" value="1"/>
</dbReference>
<organism evidence="4 5">
    <name type="scientific">Populus alba x Populus x berolinensis</name>
    <dbReference type="NCBI Taxonomy" id="444605"/>
    <lineage>
        <taxon>Eukaryota</taxon>
        <taxon>Viridiplantae</taxon>
        <taxon>Streptophyta</taxon>
        <taxon>Embryophyta</taxon>
        <taxon>Tracheophyta</taxon>
        <taxon>Spermatophyta</taxon>
        <taxon>Magnoliopsida</taxon>
        <taxon>eudicotyledons</taxon>
        <taxon>Gunneridae</taxon>
        <taxon>Pentapetalae</taxon>
        <taxon>rosids</taxon>
        <taxon>fabids</taxon>
        <taxon>Malpighiales</taxon>
        <taxon>Salicaceae</taxon>
        <taxon>Saliceae</taxon>
        <taxon>Populus</taxon>
    </lineage>
</organism>
<dbReference type="SMART" id="SM00184">
    <property type="entry name" value="RING"/>
    <property type="match status" value="1"/>
</dbReference>
<dbReference type="Pfam" id="PF13639">
    <property type="entry name" value="zf-RING_2"/>
    <property type="match status" value="1"/>
</dbReference>
<keyword evidence="2" id="KW-0812">Transmembrane</keyword>
<sequence>MTEAPFTSASGNNEHSPNLLFIIMVLVAAIFIVIFYLLLEFCLRHLEHRRHALRNQDLRPHPRDVESGQVTGRLKPATLSMLKLYYVQIDESSVNFSSGCVICLDDFQKGENCCVLSSCKHVFHSGCFMQWLDKNQSCPLCRNPV</sequence>
<evidence type="ECO:0000259" key="3">
    <source>
        <dbReference type="PROSITE" id="PS50089"/>
    </source>
</evidence>
<feature type="transmembrane region" description="Helical" evidence="2">
    <location>
        <begin position="20"/>
        <end position="39"/>
    </location>
</feature>
<dbReference type="GO" id="GO:0008270">
    <property type="term" value="F:zinc ion binding"/>
    <property type="evidence" value="ECO:0007669"/>
    <property type="project" value="UniProtKB-KW"/>
</dbReference>
<dbReference type="InterPro" id="IPR001841">
    <property type="entry name" value="Znf_RING"/>
</dbReference>
<evidence type="ECO:0000256" key="1">
    <source>
        <dbReference type="PROSITE-ProRule" id="PRU00175"/>
    </source>
</evidence>
<proteinExistence type="predicted"/>
<dbReference type="SUPFAM" id="SSF57850">
    <property type="entry name" value="RING/U-box"/>
    <property type="match status" value="1"/>
</dbReference>
<evidence type="ECO:0000313" key="4">
    <source>
        <dbReference type="EMBL" id="KAJ7014718.1"/>
    </source>
</evidence>
<dbReference type="PANTHER" id="PTHR45676">
    <property type="entry name" value="RING-H2 FINGER PROTEIN ATL51-RELATED"/>
    <property type="match status" value="1"/>
</dbReference>
<protein>
    <recommendedName>
        <fullName evidence="3">RING-type domain-containing protein</fullName>
    </recommendedName>
</protein>
<gene>
    <name evidence="4" type="ORF">NC653_004117</name>
</gene>
<dbReference type="InterPro" id="IPR013083">
    <property type="entry name" value="Znf_RING/FYVE/PHD"/>
</dbReference>
<keyword evidence="2" id="KW-0472">Membrane</keyword>
<keyword evidence="5" id="KW-1185">Reference proteome</keyword>
<accession>A0AAD6RTK9</accession>
<dbReference type="AlphaFoldDB" id="A0AAD6RTK9"/>